<dbReference type="GO" id="GO:0002181">
    <property type="term" value="P:cytoplasmic translation"/>
    <property type="evidence" value="ECO:0007669"/>
    <property type="project" value="TreeGrafter"/>
</dbReference>
<dbReference type="PANTHER" id="PTHR10715">
    <property type="entry name" value="60S RIBOSOMAL PROTEIN L6"/>
    <property type="match status" value="1"/>
</dbReference>
<sequence length="211" mass="23128">GYELAAIPELYSRKAMYKRRYLAAKSRTEKKKKKILSTVAKPIGGERMVTLHKMPRTLPLLAVEPQENPFTSERTASRQHSRAARTILTGRSTGLRTVPLERRGGACSSRLDLCPSAEVVCVGHTGHGPSPPPAHGYRGVKTLEHLAAADFNKKSCVGPATRTGRSSPQRRRNAVTEPREADQETVDSQILPKIEALPQLQGYLALCLLSP</sequence>
<feature type="region of interest" description="Disordered" evidence="2">
    <location>
        <begin position="155"/>
        <end position="186"/>
    </location>
</feature>
<evidence type="ECO:0000256" key="2">
    <source>
        <dbReference type="SAM" id="MobiDB-lite"/>
    </source>
</evidence>
<keyword evidence="4" id="KW-0689">Ribosomal protein</keyword>
<dbReference type="InterPro" id="IPR000915">
    <property type="entry name" value="60S_ribosomal_eL6"/>
</dbReference>
<dbReference type="GO" id="GO:0000027">
    <property type="term" value="P:ribosomal large subunit assembly"/>
    <property type="evidence" value="ECO:0007669"/>
    <property type="project" value="TreeGrafter"/>
</dbReference>
<dbReference type="Pfam" id="PF03868">
    <property type="entry name" value="Ribosomal_L6e_N"/>
    <property type="match status" value="1"/>
</dbReference>
<dbReference type="Proteomes" id="UP000700334">
    <property type="component" value="Unassembled WGS sequence"/>
</dbReference>
<feature type="domain" description="Large ribosomal subunit protein uL6 N-terminal" evidence="3">
    <location>
        <begin position="9"/>
        <end position="42"/>
    </location>
</feature>
<accession>A0A8J6DUB6</accession>
<keyword evidence="5" id="KW-1185">Reference proteome</keyword>
<dbReference type="AlphaFoldDB" id="A0A8J6DUB6"/>
<dbReference type="EMBL" id="JAGFMF010011501">
    <property type="protein sequence ID" value="KAG8521046.1"/>
    <property type="molecule type" value="Genomic_DNA"/>
</dbReference>
<dbReference type="GO" id="GO:0003723">
    <property type="term" value="F:RNA binding"/>
    <property type="evidence" value="ECO:0007669"/>
    <property type="project" value="TreeGrafter"/>
</dbReference>
<dbReference type="InterPro" id="IPR005568">
    <property type="entry name" value="Ribosomal_uL6_N"/>
</dbReference>
<organism evidence="4 5">
    <name type="scientific">Galemys pyrenaicus</name>
    <name type="common">Iberian desman</name>
    <name type="synonym">Pyrenean desman</name>
    <dbReference type="NCBI Taxonomy" id="202257"/>
    <lineage>
        <taxon>Eukaryota</taxon>
        <taxon>Metazoa</taxon>
        <taxon>Chordata</taxon>
        <taxon>Craniata</taxon>
        <taxon>Vertebrata</taxon>
        <taxon>Euteleostomi</taxon>
        <taxon>Mammalia</taxon>
        <taxon>Eutheria</taxon>
        <taxon>Laurasiatheria</taxon>
        <taxon>Eulipotyphla</taxon>
        <taxon>Talpidae</taxon>
        <taxon>Galemys</taxon>
    </lineage>
</organism>
<dbReference type="OrthoDB" id="2436667at2759"/>
<dbReference type="GO" id="GO:0003735">
    <property type="term" value="F:structural constituent of ribosome"/>
    <property type="evidence" value="ECO:0007669"/>
    <property type="project" value="InterPro"/>
</dbReference>
<name>A0A8J6DUB6_GALPY</name>
<comment type="caution">
    <text evidence="4">The sequence shown here is derived from an EMBL/GenBank/DDBJ whole genome shotgun (WGS) entry which is preliminary data.</text>
</comment>
<proteinExistence type="predicted"/>
<feature type="non-terminal residue" evidence="4">
    <location>
        <position position="211"/>
    </location>
</feature>
<comment type="function">
    <text evidence="1">Component of the large ribosomal subunit. The ribosome is a large ribonucleoprotein complex responsible for the synthesis of proteins in the cell.</text>
</comment>
<evidence type="ECO:0000256" key="1">
    <source>
        <dbReference type="ARBA" id="ARBA00034092"/>
    </source>
</evidence>
<evidence type="ECO:0000313" key="4">
    <source>
        <dbReference type="EMBL" id="KAG8521046.1"/>
    </source>
</evidence>
<protein>
    <submittedName>
        <fullName evidence="4">60S ribosomal protein L6</fullName>
    </submittedName>
</protein>
<dbReference type="PANTHER" id="PTHR10715:SF0">
    <property type="entry name" value="LARGE RIBOSOMAL SUBUNIT PROTEIN EL6"/>
    <property type="match status" value="1"/>
</dbReference>
<evidence type="ECO:0000259" key="3">
    <source>
        <dbReference type="Pfam" id="PF03868"/>
    </source>
</evidence>
<reference evidence="4" key="1">
    <citation type="journal article" date="2021" name="Evol. Appl.">
        <title>The genome of the Pyrenean desman and the effects of bottlenecks and inbreeding on the genomic landscape of an endangered species.</title>
        <authorList>
            <person name="Escoda L."/>
            <person name="Castresana J."/>
        </authorList>
    </citation>
    <scope>NUCLEOTIDE SEQUENCE</scope>
    <source>
        <strain evidence="4">IBE-C5619</strain>
    </source>
</reference>
<dbReference type="Pfam" id="PF01159">
    <property type="entry name" value="Ribosomal_L6e"/>
    <property type="match status" value="1"/>
</dbReference>
<keyword evidence="4" id="KW-0687">Ribonucleoprotein</keyword>
<feature type="non-terminal residue" evidence="4">
    <location>
        <position position="1"/>
    </location>
</feature>
<dbReference type="GO" id="GO:0022625">
    <property type="term" value="C:cytosolic large ribosomal subunit"/>
    <property type="evidence" value="ECO:0007669"/>
    <property type="project" value="TreeGrafter"/>
</dbReference>
<evidence type="ECO:0000313" key="5">
    <source>
        <dbReference type="Proteomes" id="UP000700334"/>
    </source>
</evidence>
<gene>
    <name evidence="4" type="ORF">J0S82_014166</name>
</gene>